<keyword evidence="1" id="KW-0805">Transcription regulation</keyword>
<dbReference type="KEGG" id="acab:QRX50_40070"/>
<sequence length="221" mass="24688">MTHPRPALTKNAYVYEELRRRILAGELIQGQSISQEQLAAELGVSTTPLREALRRLDAEGLVTIDAHRDARVSRLNAEEARSLFEVRERLDPLATKLAATRRTDADIAAIESALKDLEPLSTSTGFDSLLVHRAFHRSVYTASHNPLLMTLLEGLWDKADRYRLIGLQSKPDSPQDQERVRREHIEIAQAVISGDARTAERTMKKHVLGSLGRRAIAALEA</sequence>
<dbReference type="Gene3D" id="1.20.120.530">
    <property type="entry name" value="GntR ligand-binding domain-like"/>
    <property type="match status" value="1"/>
</dbReference>
<dbReference type="InterPro" id="IPR011711">
    <property type="entry name" value="GntR_C"/>
</dbReference>
<evidence type="ECO:0000259" key="4">
    <source>
        <dbReference type="PROSITE" id="PS50949"/>
    </source>
</evidence>
<keyword evidence="6" id="KW-1185">Reference proteome</keyword>
<dbReference type="PROSITE" id="PS50949">
    <property type="entry name" value="HTH_GNTR"/>
    <property type="match status" value="1"/>
</dbReference>
<evidence type="ECO:0000313" key="5">
    <source>
        <dbReference type="EMBL" id="WIX77543.1"/>
    </source>
</evidence>
<dbReference type="RefSeq" id="WP_285968284.1">
    <property type="nucleotide sequence ID" value="NZ_CP127294.1"/>
</dbReference>
<dbReference type="Pfam" id="PF00392">
    <property type="entry name" value="GntR"/>
    <property type="match status" value="1"/>
</dbReference>
<feature type="domain" description="HTH gntR-type" evidence="4">
    <location>
        <begin position="8"/>
        <end position="75"/>
    </location>
</feature>
<dbReference type="SMART" id="SM00345">
    <property type="entry name" value="HTH_GNTR"/>
    <property type="match status" value="1"/>
</dbReference>
<name>A0A9Y2MU68_9PSEU</name>
<dbReference type="EMBL" id="CP127294">
    <property type="protein sequence ID" value="WIX77543.1"/>
    <property type="molecule type" value="Genomic_DNA"/>
</dbReference>
<evidence type="ECO:0000256" key="2">
    <source>
        <dbReference type="ARBA" id="ARBA00023125"/>
    </source>
</evidence>
<dbReference type="Proteomes" id="UP001236014">
    <property type="component" value="Chromosome"/>
</dbReference>
<evidence type="ECO:0000256" key="1">
    <source>
        <dbReference type="ARBA" id="ARBA00023015"/>
    </source>
</evidence>
<evidence type="ECO:0000256" key="3">
    <source>
        <dbReference type="ARBA" id="ARBA00023163"/>
    </source>
</evidence>
<dbReference type="Gene3D" id="1.10.10.10">
    <property type="entry name" value="Winged helix-like DNA-binding domain superfamily/Winged helix DNA-binding domain"/>
    <property type="match status" value="1"/>
</dbReference>
<accession>A0A9Y2MU68</accession>
<dbReference type="InterPro" id="IPR000524">
    <property type="entry name" value="Tscrpt_reg_HTH_GntR"/>
</dbReference>
<gene>
    <name evidence="5" type="ORF">QRX50_40070</name>
</gene>
<dbReference type="SUPFAM" id="SSF48008">
    <property type="entry name" value="GntR ligand-binding domain-like"/>
    <property type="match status" value="1"/>
</dbReference>
<dbReference type="CDD" id="cd07377">
    <property type="entry name" value="WHTH_GntR"/>
    <property type="match status" value="1"/>
</dbReference>
<dbReference type="GO" id="GO:0003677">
    <property type="term" value="F:DNA binding"/>
    <property type="evidence" value="ECO:0007669"/>
    <property type="project" value="UniProtKB-KW"/>
</dbReference>
<dbReference type="SUPFAM" id="SSF46785">
    <property type="entry name" value="Winged helix' DNA-binding domain"/>
    <property type="match status" value="1"/>
</dbReference>
<dbReference type="Pfam" id="PF07729">
    <property type="entry name" value="FCD"/>
    <property type="match status" value="1"/>
</dbReference>
<dbReference type="InterPro" id="IPR036388">
    <property type="entry name" value="WH-like_DNA-bd_sf"/>
</dbReference>
<dbReference type="InterPro" id="IPR036390">
    <property type="entry name" value="WH_DNA-bd_sf"/>
</dbReference>
<dbReference type="AlphaFoldDB" id="A0A9Y2MU68"/>
<organism evidence="5 6">
    <name type="scientific">Amycolatopsis carbonis</name>
    <dbReference type="NCBI Taxonomy" id="715471"/>
    <lineage>
        <taxon>Bacteria</taxon>
        <taxon>Bacillati</taxon>
        <taxon>Actinomycetota</taxon>
        <taxon>Actinomycetes</taxon>
        <taxon>Pseudonocardiales</taxon>
        <taxon>Pseudonocardiaceae</taxon>
        <taxon>Amycolatopsis</taxon>
    </lineage>
</organism>
<keyword evidence="3" id="KW-0804">Transcription</keyword>
<dbReference type="InterPro" id="IPR008920">
    <property type="entry name" value="TF_FadR/GntR_C"/>
</dbReference>
<dbReference type="SMART" id="SM00895">
    <property type="entry name" value="FCD"/>
    <property type="match status" value="1"/>
</dbReference>
<dbReference type="PANTHER" id="PTHR43537:SF24">
    <property type="entry name" value="GLUCONATE OPERON TRANSCRIPTIONAL REPRESSOR"/>
    <property type="match status" value="1"/>
</dbReference>
<dbReference type="GO" id="GO:0003700">
    <property type="term" value="F:DNA-binding transcription factor activity"/>
    <property type="evidence" value="ECO:0007669"/>
    <property type="project" value="InterPro"/>
</dbReference>
<evidence type="ECO:0000313" key="6">
    <source>
        <dbReference type="Proteomes" id="UP001236014"/>
    </source>
</evidence>
<dbReference type="PANTHER" id="PTHR43537">
    <property type="entry name" value="TRANSCRIPTIONAL REGULATOR, GNTR FAMILY"/>
    <property type="match status" value="1"/>
</dbReference>
<reference evidence="5 6" key="1">
    <citation type="submission" date="2023-06" db="EMBL/GenBank/DDBJ databases">
        <authorList>
            <person name="Oyuntsetseg B."/>
            <person name="Kim S.B."/>
        </authorList>
    </citation>
    <scope>NUCLEOTIDE SEQUENCE [LARGE SCALE GENOMIC DNA]</scope>
    <source>
        <strain evidence="5 6">2-15</strain>
    </source>
</reference>
<protein>
    <submittedName>
        <fullName evidence="5">GntR family transcriptional regulator</fullName>
    </submittedName>
</protein>
<proteinExistence type="predicted"/>
<keyword evidence="2" id="KW-0238">DNA-binding</keyword>